<feature type="region of interest" description="Disordered" evidence="1">
    <location>
        <begin position="355"/>
        <end position="378"/>
    </location>
</feature>
<dbReference type="Proteomes" id="UP000015104">
    <property type="component" value="Unassembled WGS sequence"/>
</dbReference>
<sequence length="407" mass="45720">MRLPINNQISPEMGPTTDYNEVDFVLTEYQKIFIILVAALLFLLSVIITVCVVSPVCLFNRLLFGRCKRHSVDVKGKQRLVIGESKHFQLKVVPLYGSNIEKSTFQWCSGSHVTSSTRSQINKHSITHVVDDSLVKLVLKVDSVINCKPREYGLEPSVYVSIDIIIVNGLRVKRRSNLAKVSASFRTNTAKRSVEPEFGESFTSQEVPKSVMKDGRLRIKVMDDERYANDCCLGELTIPLKQFDLNSPMAITSYQLKPPKETKGDLTLGLCYLPTARRVTILVNKASLLSQSHNINYYIRALMFVNGKLMKKKKTSTSQKLTWTEKDALTFDLAQGNPEETAFLVVLSSSTDPITASLSSPSSPDSPEIPSGSRKDRHIGHTVIGQPIWREMKHQPRKQINKVLKLL</sequence>
<dbReference type="PROSITE" id="PS50004">
    <property type="entry name" value="C2"/>
    <property type="match status" value="1"/>
</dbReference>
<keyword evidence="5" id="KW-1185">Reference proteome</keyword>
<dbReference type="GO" id="GO:0001786">
    <property type="term" value="F:phosphatidylserine binding"/>
    <property type="evidence" value="ECO:0007669"/>
    <property type="project" value="TreeGrafter"/>
</dbReference>
<keyword evidence="2" id="KW-0812">Transmembrane</keyword>
<protein>
    <recommendedName>
        <fullName evidence="3">C2 domain-containing protein</fullName>
    </recommendedName>
</protein>
<evidence type="ECO:0000256" key="1">
    <source>
        <dbReference type="SAM" id="MobiDB-lite"/>
    </source>
</evidence>
<accession>T1K2B8</accession>
<name>T1K2B8_TETUR</name>
<dbReference type="CDD" id="cd00030">
    <property type="entry name" value="C2"/>
    <property type="match status" value="1"/>
</dbReference>
<dbReference type="GO" id="GO:0017156">
    <property type="term" value="P:calcium-ion regulated exocytosis"/>
    <property type="evidence" value="ECO:0007669"/>
    <property type="project" value="TreeGrafter"/>
</dbReference>
<dbReference type="HOGENOM" id="CLU_676750_0_0_1"/>
<proteinExistence type="predicted"/>
<dbReference type="GO" id="GO:0000149">
    <property type="term" value="F:SNARE binding"/>
    <property type="evidence" value="ECO:0007669"/>
    <property type="project" value="TreeGrafter"/>
</dbReference>
<evidence type="ECO:0000313" key="4">
    <source>
        <dbReference type="EnsemblMetazoa" id="tetur04g04470.1"/>
    </source>
</evidence>
<dbReference type="SMART" id="SM00239">
    <property type="entry name" value="C2"/>
    <property type="match status" value="1"/>
</dbReference>
<reference evidence="4" key="2">
    <citation type="submission" date="2015-06" db="UniProtKB">
        <authorList>
            <consortium name="EnsemblMetazoa"/>
        </authorList>
    </citation>
    <scope>IDENTIFICATION</scope>
</reference>
<dbReference type="InterPro" id="IPR000008">
    <property type="entry name" value="C2_dom"/>
</dbReference>
<dbReference type="GO" id="GO:0005886">
    <property type="term" value="C:plasma membrane"/>
    <property type="evidence" value="ECO:0007669"/>
    <property type="project" value="TreeGrafter"/>
</dbReference>
<keyword evidence="2" id="KW-0472">Membrane</keyword>
<dbReference type="PANTHER" id="PTHR10024">
    <property type="entry name" value="SYNAPTOTAGMIN"/>
    <property type="match status" value="1"/>
</dbReference>
<evidence type="ECO:0000259" key="3">
    <source>
        <dbReference type="PROSITE" id="PS50004"/>
    </source>
</evidence>
<dbReference type="GO" id="GO:0005544">
    <property type="term" value="F:calcium-dependent phospholipid binding"/>
    <property type="evidence" value="ECO:0007669"/>
    <property type="project" value="TreeGrafter"/>
</dbReference>
<evidence type="ECO:0000313" key="5">
    <source>
        <dbReference type="Proteomes" id="UP000015104"/>
    </source>
</evidence>
<keyword evidence="2" id="KW-1133">Transmembrane helix</keyword>
<dbReference type="InterPro" id="IPR035892">
    <property type="entry name" value="C2_domain_sf"/>
</dbReference>
<reference evidence="5" key="1">
    <citation type="submission" date="2011-08" db="EMBL/GenBank/DDBJ databases">
        <authorList>
            <person name="Rombauts S."/>
        </authorList>
    </citation>
    <scope>NUCLEOTIDE SEQUENCE</scope>
    <source>
        <strain evidence="5">London</strain>
    </source>
</reference>
<feature type="domain" description="C2" evidence="3">
    <location>
        <begin position="115"/>
        <end position="253"/>
    </location>
</feature>
<dbReference type="EnsemblMetazoa" id="tetur04g04470.1">
    <property type="protein sequence ID" value="tetur04g04470.1"/>
    <property type="gene ID" value="tetur04g04470"/>
</dbReference>
<feature type="transmembrane region" description="Helical" evidence="2">
    <location>
        <begin position="32"/>
        <end position="59"/>
    </location>
</feature>
<dbReference type="SUPFAM" id="SSF49562">
    <property type="entry name" value="C2 domain (Calcium/lipid-binding domain, CaLB)"/>
    <property type="match status" value="2"/>
</dbReference>
<dbReference type="GO" id="GO:0070382">
    <property type="term" value="C:exocytic vesicle"/>
    <property type="evidence" value="ECO:0007669"/>
    <property type="project" value="TreeGrafter"/>
</dbReference>
<dbReference type="GO" id="GO:0005509">
    <property type="term" value="F:calcium ion binding"/>
    <property type="evidence" value="ECO:0007669"/>
    <property type="project" value="TreeGrafter"/>
</dbReference>
<evidence type="ECO:0000256" key="2">
    <source>
        <dbReference type="SAM" id="Phobius"/>
    </source>
</evidence>
<dbReference type="GO" id="GO:0030276">
    <property type="term" value="F:clathrin binding"/>
    <property type="evidence" value="ECO:0007669"/>
    <property type="project" value="TreeGrafter"/>
</dbReference>
<dbReference type="Pfam" id="PF00168">
    <property type="entry name" value="C2"/>
    <property type="match status" value="1"/>
</dbReference>
<organism evidence="4 5">
    <name type="scientific">Tetranychus urticae</name>
    <name type="common">Two-spotted spider mite</name>
    <dbReference type="NCBI Taxonomy" id="32264"/>
    <lineage>
        <taxon>Eukaryota</taxon>
        <taxon>Metazoa</taxon>
        <taxon>Ecdysozoa</taxon>
        <taxon>Arthropoda</taxon>
        <taxon>Chelicerata</taxon>
        <taxon>Arachnida</taxon>
        <taxon>Acari</taxon>
        <taxon>Acariformes</taxon>
        <taxon>Trombidiformes</taxon>
        <taxon>Prostigmata</taxon>
        <taxon>Eleutherengona</taxon>
        <taxon>Raphignathae</taxon>
        <taxon>Tetranychoidea</taxon>
        <taxon>Tetranychidae</taxon>
        <taxon>Tetranychus</taxon>
    </lineage>
</organism>
<dbReference type="Gene3D" id="2.60.40.150">
    <property type="entry name" value="C2 domain"/>
    <property type="match status" value="2"/>
</dbReference>
<dbReference type="eggNOG" id="KOG1028">
    <property type="taxonomic scope" value="Eukaryota"/>
</dbReference>
<dbReference type="STRING" id="32264.T1K2B8"/>
<dbReference type="EMBL" id="CAEY01001361">
    <property type="status" value="NOT_ANNOTATED_CDS"/>
    <property type="molecule type" value="Genomic_DNA"/>
</dbReference>
<feature type="compositionally biased region" description="Low complexity" evidence="1">
    <location>
        <begin position="357"/>
        <end position="372"/>
    </location>
</feature>
<dbReference type="AlphaFoldDB" id="T1K2B8"/>